<dbReference type="Gene3D" id="3.40.50.300">
    <property type="entry name" value="P-loop containing nucleotide triphosphate hydrolases"/>
    <property type="match status" value="1"/>
</dbReference>
<dbReference type="SUPFAM" id="SSF52540">
    <property type="entry name" value="P-loop containing nucleoside triphosphate hydrolases"/>
    <property type="match status" value="1"/>
</dbReference>
<organism evidence="4 6">
    <name type="scientific">Didymodactylos carnosus</name>
    <dbReference type="NCBI Taxonomy" id="1234261"/>
    <lineage>
        <taxon>Eukaryota</taxon>
        <taxon>Metazoa</taxon>
        <taxon>Spiralia</taxon>
        <taxon>Gnathifera</taxon>
        <taxon>Rotifera</taxon>
        <taxon>Eurotatoria</taxon>
        <taxon>Bdelloidea</taxon>
        <taxon>Philodinida</taxon>
        <taxon>Philodinidae</taxon>
        <taxon>Didymodactylos</taxon>
    </lineage>
</organism>
<dbReference type="InterPro" id="IPR016024">
    <property type="entry name" value="ARM-type_fold"/>
</dbReference>
<dbReference type="PROSITE" id="PS50077">
    <property type="entry name" value="HEAT_REPEAT"/>
    <property type="match status" value="1"/>
</dbReference>
<evidence type="ECO:0000313" key="4">
    <source>
        <dbReference type="EMBL" id="CAF1393607.1"/>
    </source>
</evidence>
<comment type="function">
    <text evidence="1">Catalyzes the hydroxylation of the N(6)-(4-aminobutyl)-L-lysine intermediate produced by deoxyhypusine synthase/DHPS on a critical lysine of the eukaryotic translation initiation factor 5A/eIF-5A. This is the second step of the post-translational modification of that lysine into an unusual amino acid residue named hypusine. Hypusination is unique to mature eIF-5A factor and is essential for its function.</text>
</comment>
<dbReference type="PROSITE" id="PS50837">
    <property type="entry name" value="NACHT"/>
    <property type="match status" value="1"/>
</dbReference>
<dbReference type="PANTHER" id="PTHR12697">
    <property type="entry name" value="PBS LYASE HEAT-LIKE PROTEIN"/>
    <property type="match status" value="1"/>
</dbReference>
<dbReference type="PANTHER" id="PTHR12697:SF5">
    <property type="entry name" value="DEOXYHYPUSINE HYDROXYLASE"/>
    <property type="match status" value="1"/>
</dbReference>
<dbReference type="GO" id="GO:0016491">
    <property type="term" value="F:oxidoreductase activity"/>
    <property type="evidence" value="ECO:0007669"/>
    <property type="project" value="TreeGrafter"/>
</dbReference>
<feature type="domain" description="NACHT" evidence="3">
    <location>
        <begin position="70"/>
        <end position="203"/>
    </location>
</feature>
<protein>
    <recommendedName>
        <fullName evidence="3">NACHT domain-containing protein</fullName>
    </recommendedName>
</protein>
<dbReference type="OrthoDB" id="120976at2759"/>
<dbReference type="Proteomes" id="UP000681722">
    <property type="component" value="Unassembled WGS sequence"/>
</dbReference>
<dbReference type="InterPro" id="IPR021133">
    <property type="entry name" value="HEAT_type_2"/>
</dbReference>
<evidence type="ECO:0000313" key="6">
    <source>
        <dbReference type="Proteomes" id="UP000663829"/>
    </source>
</evidence>
<dbReference type="SMART" id="SM00567">
    <property type="entry name" value="EZ_HEAT"/>
    <property type="match status" value="11"/>
</dbReference>
<dbReference type="EMBL" id="CAJNOQ010017129">
    <property type="protein sequence ID" value="CAF1393607.1"/>
    <property type="molecule type" value="Genomic_DNA"/>
</dbReference>
<name>A0A815KI33_9BILA</name>
<proteinExistence type="predicted"/>
<evidence type="ECO:0000256" key="2">
    <source>
        <dbReference type="PROSITE-ProRule" id="PRU00103"/>
    </source>
</evidence>
<dbReference type="AlphaFoldDB" id="A0A815KI33"/>
<sequence>MNPAKAFPIVQSYVNLAIVESKAQQKKAKKFLDAQAQHTDATVGRYEKNYGAKKSIAVREIFEACKGETQQVLIFGPAGIGKTTLCRYIAYQWATEKLWPQFKFLIWIRLRFLTDSRYPPLSNGEQYSILDIVEKACFNHTLSREEKISLRELFEQSKVLWLLDGIAEIGQNVPKQLESSFKQLLKSPYMILTSRPYFSARPSYEVQYEITGFTNENIDFYVKQFFDRINNESNDTSSKHDNLLSFLKLKSTIWGIAHIPINLELICSLWANGQSFKSKKMTMTQLYNEIIEWLFRRYLERQNVGDQLNKEGIYNVCHKELTALEKIAFHAMKSDNLIIEKKMLQNVLKEIEFSAPNRQELFTKLLTIGILKSLSQEPIGTKIAIEKDYYFIHLSFQEFFAARYLVNALRYGDNKYYQEAIHFIKHEKYNQRFLLLFIYASGLLTEEGPISRAEIFFETMSSEPTDLLGARHIQLVIRFLEEAGGANAIKRRVMWLDHISKWLQCAANNTHAITLFAWLIASLRQSPSVVRDAIIIHTFFVLLRDTNNGVRTRTAEIISALHLNQMFPEFTTALKNALGDTEIGVRQNAAIALGNMGESAAKPDVIKGLLTALLDKEDVVRIYAVEAIGKMGESAAQPDVIKGLLTAVGDKQHVVRGCAVEALGKMGKGAAKPQVIKALLTALGDKEDVIRRHAAEALGKMGAGAAKTDVIKVLLSALSGEEDVMRRHVAEALGEMGESAAKTELIEGLLTGLGDGQHVVRRCAAEALGKMGEGTAKPDVINALLTALGDKDEVVRIYAAEALGNIGESAAKPDVIKTSLSALSDKEDVMRRYAAEALGKMGEGAAKPDVIKALLAALGDKDHILGIYAGEALGKMGESAAKSELIEGLLTALGDKQHVVRRCAADVLGKMGEGAAKPDVIKALFTALGDKDQVVGTYAAEALGKMGESAAKPELIEEWLSALRDKQHVIRRCAVEALGKMGGSAAKPNVIKALLSALSDKEDVIRRCAAEALGRMIGSEKMTGAPHFSADAVLKLFENKWLLMDSSCINSTDLLNAVLQTRVDSWLPLTFFVALYEGTAVTIVAQSLKHYRNYSVEKFNLASHGNDRLFRRITQTFAEEAEKLGWPREC</sequence>
<dbReference type="Gene3D" id="1.25.10.10">
    <property type="entry name" value="Leucine-rich Repeat Variant"/>
    <property type="match status" value="6"/>
</dbReference>
<dbReference type="InterPro" id="IPR004155">
    <property type="entry name" value="PBS_lyase_HEAT"/>
</dbReference>
<dbReference type="EMBL" id="CAJOBC010082536">
    <property type="protein sequence ID" value="CAF4287870.1"/>
    <property type="molecule type" value="Genomic_DNA"/>
</dbReference>
<dbReference type="Pfam" id="PF13646">
    <property type="entry name" value="HEAT_2"/>
    <property type="match status" value="3"/>
</dbReference>
<evidence type="ECO:0000256" key="1">
    <source>
        <dbReference type="ARBA" id="ARBA00045876"/>
    </source>
</evidence>
<comment type="caution">
    <text evidence="4">The sequence shown here is derived from an EMBL/GenBank/DDBJ whole genome shotgun (WGS) entry which is preliminary data.</text>
</comment>
<reference evidence="4" key="1">
    <citation type="submission" date="2021-02" db="EMBL/GenBank/DDBJ databases">
        <authorList>
            <person name="Nowell W R."/>
        </authorList>
    </citation>
    <scope>NUCLEOTIDE SEQUENCE</scope>
</reference>
<dbReference type="Pfam" id="PF03130">
    <property type="entry name" value="HEAT_PBS"/>
    <property type="match status" value="1"/>
</dbReference>
<dbReference type="InterPro" id="IPR011989">
    <property type="entry name" value="ARM-like"/>
</dbReference>
<accession>A0A815KI33</accession>
<gene>
    <name evidence="4" type="ORF">GPM918_LOCUS32917</name>
    <name evidence="5" type="ORF">SRO942_LOCUS33587</name>
</gene>
<dbReference type="Pfam" id="PF05729">
    <property type="entry name" value="NACHT"/>
    <property type="match status" value="1"/>
</dbReference>
<dbReference type="SUPFAM" id="SSF48371">
    <property type="entry name" value="ARM repeat"/>
    <property type="match status" value="1"/>
</dbReference>
<feature type="repeat" description="HEAT" evidence="2">
    <location>
        <begin position="780"/>
        <end position="818"/>
    </location>
</feature>
<dbReference type="Proteomes" id="UP000663829">
    <property type="component" value="Unassembled WGS sequence"/>
</dbReference>
<dbReference type="InterPro" id="IPR027417">
    <property type="entry name" value="P-loop_NTPase"/>
</dbReference>
<evidence type="ECO:0000259" key="3">
    <source>
        <dbReference type="PROSITE" id="PS50837"/>
    </source>
</evidence>
<evidence type="ECO:0000313" key="5">
    <source>
        <dbReference type="EMBL" id="CAF4287870.1"/>
    </source>
</evidence>
<keyword evidence="6" id="KW-1185">Reference proteome</keyword>
<dbReference type="InterPro" id="IPR007111">
    <property type="entry name" value="NACHT_NTPase"/>
</dbReference>